<keyword evidence="4" id="KW-1185">Reference proteome</keyword>
<name>A0A4R9JE35_9LEPT</name>
<dbReference type="PANTHER" id="PTHR33490">
    <property type="entry name" value="BLR5614 PROTEIN-RELATED"/>
    <property type="match status" value="1"/>
</dbReference>
<protein>
    <submittedName>
        <fullName evidence="3">Transglutaminase domain-containing protein</fullName>
    </submittedName>
</protein>
<dbReference type="Gene3D" id="3.10.620.30">
    <property type="match status" value="1"/>
</dbReference>
<evidence type="ECO:0000313" key="3">
    <source>
        <dbReference type="EMBL" id="TGL37656.1"/>
    </source>
</evidence>
<dbReference type="RefSeq" id="WP_135580570.1">
    <property type="nucleotide sequence ID" value="NZ_RQGA01000014.1"/>
</dbReference>
<evidence type="ECO:0000313" key="4">
    <source>
        <dbReference type="Proteomes" id="UP000298125"/>
    </source>
</evidence>
<dbReference type="OrthoDB" id="336234at2"/>
<dbReference type="AlphaFoldDB" id="A0A4R9JE35"/>
<dbReference type="PANTHER" id="PTHR33490:SF6">
    <property type="entry name" value="SLL1049 PROTEIN"/>
    <property type="match status" value="1"/>
</dbReference>
<gene>
    <name evidence="3" type="ORF">EHQ49_15685</name>
</gene>
<dbReference type="SMART" id="SM00460">
    <property type="entry name" value="TGc"/>
    <property type="match status" value="1"/>
</dbReference>
<dbReference type="SUPFAM" id="SSF54001">
    <property type="entry name" value="Cysteine proteinases"/>
    <property type="match status" value="1"/>
</dbReference>
<evidence type="ECO:0000256" key="1">
    <source>
        <dbReference type="SAM" id="MobiDB-lite"/>
    </source>
</evidence>
<dbReference type="Proteomes" id="UP000298125">
    <property type="component" value="Unassembled WGS sequence"/>
</dbReference>
<sequence>MKKMIWVLVFLLSLPSLIAVGVGEIPISWTEVRSKYNWQKPVLFPESESVDLFESILYSDGRVFLQTRDTTRQTSILVWNLESGESTKLPWKEGRVTGWTECRGNLLVQTAKTLWDLDSKTFSVKRKLSWPDKGKSWQDIVCLDNQIYRLAGNQLEVYNLNSGELESKILLPFPSVQRMTKRSETEVFLISSFWGNSIQVFSPKDQTNVKELKFPVTHRSLFKLVVLPEDRFLIFDPLTKTYGEWIGFGNSIFPLTTSSLEVAAGAKGYRFSPIQNQIEYQFQLTALVDIPETKFHFVLPKENIASQTLREESFGPETGLEVDAAGNRSINLTVKAMKAGDTKDMTVYRALLTRYKIQWNLDPTLNLPSGQTKEEFQSYMLDDWFLKMNSDIVLEKRKTLFEENRNLKEILTKTQEYVSSIPYKSGSFESAPKVIEKNNGGCTEHSYVTMALLRGLGIPSRLVWNYLPTESSKEITFNHKFVEVWVEGFGWIPMEPLAAPRSKPGITHARHVVFAGLSGTNHPKIAGGDRLVQLSKEQLGLAKKIKFKLVVAKLEMENEELEGTEERNLPQKTNRALNSGEDMVVP</sequence>
<dbReference type="InterPro" id="IPR002931">
    <property type="entry name" value="Transglutaminase-like"/>
</dbReference>
<reference evidence="3" key="1">
    <citation type="journal article" date="2019" name="PLoS Negl. Trop. Dis.">
        <title>Revisiting the worldwide diversity of Leptospira species in the environment.</title>
        <authorList>
            <person name="Vincent A.T."/>
            <person name="Schiettekatte O."/>
            <person name="Bourhy P."/>
            <person name="Veyrier F.J."/>
            <person name="Picardeau M."/>
        </authorList>
    </citation>
    <scope>NUCLEOTIDE SEQUENCE [LARGE SCALE GENOMIC DNA]</scope>
    <source>
        <strain evidence="3">201702692</strain>
    </source>
</reference>
<organism evidence="3 4">
    <name type="scientific">Leptospira perdikensis</name>
    <dbReference type="NCBI Taxonomy" id="2484948"/>
    <lineage>
        <taxon>Bacteria</taxon>
        <taxon>Pseudomonadati</taxon>
        <taxon>Spirochaetota</taxon>
        <taxon>Spirochaetia</taxon>
        <taxon>Leptospirales</taxon>
        <taxon>Leptospiraceae</taxon>
        <taxon>Leptospira</taxon>
    </lineage>
</organism>
<accession>A0A4R9JE35</accession>
<dbReference type="Pfam" id="PF01841">
    <property type="entry name" value="Transglut_core"/>
    <property type="match status" value="1"/>
</dbReference>
<feature type="region of interest" description="Disordered" evidence="1">
    <location>
        <begin position="560"/>
        <end position="586"/>
    </location>
</feature>
<dbReference type="EMBL" id="RQGA01000014">
    <property type="protein sequence ID" value="TGL37656.1"/>
    <property type="molecule type" value="Genomic_DNA"/>
</dbReference>
<feature type="domain" description="Transglutaminase-like" evidence="2">
    <location>
        <begin position="434"/>
        <end position="498"/>
    </location>
</feature>
<dbReference type="InterPro" id="IPR038765">
    <property type="entry name" value="Papain-like_cys_pep_sf"/>
</dbReference>
<comment type="caution">
    <text evidence="3">The sequence shown here is derived from an EMBL/GenBank/DDBJ whole genome shotgun (WGS) entry which is preliminary data.</text>
</comment>
<dbReference type="SUPFAM" id="SSF63829">
    <property type="entry name" value="Calcium-dependent phosphotriesterase"/>
    <property type="match status" value="1"/>
</dbReference>
<evidence type="ECO:0000259" key="2">
    <source>
        <dbReference type="SMART" id="SM00460"/>
    </source>
</evidence>
<proteinExistence type="predicted"/>